<dbReference type="STRING" id="139420.A0A371CVS0"/>
<feature type="compositionally biased region" description="Basic and acidic residues" evidence="5">
    <location>
        <begin position="233"/>
        <end position="244"/>
    </location>
</feature>
<dbReference type="PANTHER" id="PTHR23235">
    <property type="entry name" value="KRUEPPEL-LIKE TRANSCRIPTION FACTOR"/>
    <property type="match status" value="1"/>
</dbReference>
<feature type="compositionally biased region" description="Basic and acidic residues" evidence="5">
    <location>
        <begin position="310"/>
        <end position="329"/>
    </location>
</feature>
<evidence type="ECO:0000256" key="3">
    <source>
        <dbReference type="ARBA" id="ARBA00022833"/>
    </source>
</evidence>
<dbReference type="PANTHER" id="PTHR23235:SF120">
    <property type="entry name" value="KRUPPEL-LIKE FACTOR 15"/>
    <property type="match status" value="1"/>
</dbReference>
<dbReference type="PROSITE" id="PS00028">
    <property type="entry name" value="ZINC_FINGER_C2H2_1"/>
    <property type="match status" value="1"/>
</dbReference>
<dbReference type="SMART" id="SM00355">
    <property type="entry name" value="ZnF_C2H2"/>
    <property type="match status" value="2"/>
</dbReference>
<evidence type="ECO:0000256" key="4">
    <source>
        <dbReference type="PROSITE-ProRule" id="PRU00042"/>
    </source>
</evidence>
<dbReference type="SUPFAM" id="SSF57667">
    <property type="entry name" value="beta-beta-alpha zinc fingers"/>
    <property type="match status" value="1"/>
</dbReference>
<dbReference type="AlphaFoldDB" id="A0A371CVS0"/>
<dbReference type="GO" id="GO:0000978">
    <property type="term" value="F:RNA polymerase II cis-regulatory region sequence-specific DNA binding"/>
    <property type="evidence" value="ECO:0007669"/>
    <property type="project" value="TreeGrafter"/>
</dbReference>
<organism evidence="7 8">
    <name type="scientific">Lentinus brumalis</name>
    <dbReference type="NCBI Taxonomy" id="2498619"/>
    <lineage>
        <taxon>Eukaryota</taxon>
        <taxon>Fungi</taxon>
        <taxon>Dikarya</taxon>
        <taxon>Basidiomycota</taxon>
        <taxon>Agaricomycotina</taxon>
        <taxon>Agaricomycetes</taxon>
        <taxon>Polyporales</taxon>
        <taxon>Polyporaceae</taxon>
        <taxon>Lentinus</taxon>
    </lineage>
</organism>
<feature type="region of interest" description="Disordered" evidence="5">
    <location>
        <begin position="213"/>
        <end position="280"/>
    </location>
</feature>
<dbReference type="GO" id="GO:0000981">
    <property type="term" value="F:DNA-binding transcription factor activity, RNA polymerase II-specific"/>
    <property type="evidence" value="ECO:0007669"/>
    <property type="project" value="TreeGrafter"/>
</dbReference>
<name>A0A371CVS0_9APHY</name>
<dbReference type="PROSITE" id="PS50157">
    <property type="entry name" value="ZINC_FINGER_C2H2_2"/>
    <property type="match status" value="2"/>
</dbReference>
<keyword evidence="8" id="KW-1185">Reference proteome</keyword>
<keyword evidence="1" id="KW-0479">Metal-binding</keyword>
<sequence length="347" mass="37952">MFSVCTCDSGMFPCLSCDYQWGGFVESPRVNEAMTGLENAECSIANFDDHIDNIDLVDAYDPFSFTMSIEADWVSTLGTPLPFLPIAPPSVVSDDTGSSAGTLFDPLSPVSEDTLPCSPFDDYVSDFPFTGGIGSQSGCDDMAAFDDCAFTFQYPSPSVVSSSCSSTPPTTPYFTGVPDMGHRQPVSLHEVGAAATDVYDLGSQGVQGNVNTLAFPSTIPAPPTTGQDPFAPVKEKRDVKKRKDDDEDEDEDEYKQKKSRAAKRRKQDTTPRFKCPHCESMHARKNNLKVHISAVHKGERLNACTHPGCERSFSRKHDLTRHIQSKHTDLGSPRRKSPKVAKDDESE</sequence>
<accession>A0A371CVS0</accession>
<keyword evidence="3" id="KW-0862">Zinc</keyword>
<evidence type="ECO:0000313" key="7">
    <source>
        <dbReference type="EMBL" id="RDX44373.1"/>
    </source>
</evidence>
<evidence type="ECO:0000313" key="8">
    <source>
        <dbReference type="Proteomes" id="UP000256964"/>
    </source>
</evidence>
<feature type="domain" description="C2H2-type" evidence="6">
    <location>
        <begin position="273"/>
        <end position="301"/>
    </location>
</feature>
<feature type="region of interest" description="Disordered" evidence="5">
    <location>
        <begin position="310"/>
        <end position="347"/>
    </location>
</feature>
<gene>
    <name evidence="7" type="ORF">OH76DRAFT_1096593</name>
</gene>
<feature type="compositionally biased region" description="Basic residues" evidence="5">
    <location>
        <begin position="257"/>
        <end position="266"/>
    </location>
</feature>
<proteinExistence type="predicted"/>
<dbReference type="GO" id="GO:0008270">
    <property type="term" value="F:zinc ion binding"/>
    <property type="evidence" value="ECO:0007669"/>
    <property type="project" value="UniProtKB-KW"/>
</dbReference>
<keyword evidence="2 4" id="KW-0863">Zinc-finger</keyword>
<dbReference type="InterPro" id="IPR013087">
    <property type="entry name" value="Znf_C2H2_type"/>
</dbReference>
<evidence type="ECO:0000256" key="5">
    <source>
        <dbReference type="SAM" id="MobiDB-lite"/>
    </source>
</evidence>
<dbReference type="EMBL" id="KZ857450">
    <property type="protein sequence ID" value="RDX44373.1"/>
    <property type="molecule type" value="Genomic_DNA"/>
</dbReference>
<feature type="compositionally biased region" description="Basic and acidic residues" evidence="5">
    <location>
        <begin position="267"/>
        <end position="280"/>
    </location>
</feature>
<dbReference type="OrthoDB" id="2757115at2759"/>
<reference evidence="7 8" key="1">
    <citation type="journal article" date="2018" name="Biotechnol. Biofuels">
        <title>Integrative visual omics of the white-rot fungus Polyporus brumalis exposes the biotechnological potential of its oxidative enzymes for delignifying raw plant biomass.</title>
        <authorList>
            <person name="Miyauchi S."/>
            <person name="Rancon A."/>
            <person name="Drula E."/>
            <person name="Hage H."/>
            <person name="Chaduli D."/>
            <person name="Favel A."/>
            <person name="Grisel S."/>
            <person name="Henrissat B."/>
            <person name="Herpoel-Gimbert I."/>
            <person name="Ruiz-Duenas F.J."/>
            <person name="Chevret D."/>
            <person name="Hainaut M."/>
            <person name="Lin J."/>
            <person name="Wang M."/>
            <person name="Pangilinan J."/>
            <person name="Lipzen A."/>
            <person name="Lesage-Meessen L."/>
            <person name="Navarro D."/>
            <person name="Riley R."/>
            <person name="Grigoriev I.V."/>
            <person name="Zhou S."/>
            <person name="Raouche S."/>
            <person name="Rosso M.N."/>
        </authorList>
    </citation>
    <scope>NUCLEOTIDE SEQUENCE [LARGE SCALE GENOMIC DNA]</scope>
    <source>
        <strain evidence="7 8">BRFM 1820</strain>
    </source>
</reference>
<evidence type="ECO:0000256" key="2">
    <source>
        <dbReference type="ARBA" id="ARBA00022771"/>
    </source>
</evidence>
<dbReference type="Proteomes" id="UP000256964">
    <property type="component" value="Unassembled WGS sequence"/>
</dbReference>
<dbReference type="InterPro" id="IPR036236">
    <property type="entry name" value="Znf_C2H2_sf"/>
</dbReference>
<evidence type="ECO:0000256" key="1">
    <source>
        <dbReference type="ARBA" id="ARBA00022723"/>
    </source>
</evidence>
<dbReference type="Gene3D" id="3.30.160.60">
    <property type="entry name" value="Classic Zinc Finger"/>
    <property type="match status" value="2"/>
</dbReference>
<protein>
    <recommendedName>
        <fullName evidence="6">C2H2-type domain-containing protein</fullName>
    </recommendedName>
</protein>
<evidence type="ECO:0000259" key="6">
    <source>
        <dbReference type="PROSITE" id="PS50157"/>
    </source>
</evidence>
<feature type="domain" description="C2H2-type" evidence="6">
    <location>
        <begin position="302"/>
        <end position="332"/>
    </location>
</feature>